<comment type="subcellular location">
    <subcellularLocation>
        <location evidence="2">Nucleus</location>
    </subcellularLocation>
</comment>
<dbReference type="CDD" id="cd02668">
    <property type="entry name" value="Peptidase_C19L"/>
    <property type="match status" value="1"/>
</dbReference>
<feature type="compositionally biased region" description="Low complexity" evidence="10">
    <location>
        <begin position="341"/>
        <end position="355"/>
    </location>
</feature>
<dbReference type="InterPro" id="IPR038765">
    <property type="entry name" value="Papain-like_cys_pep_sf"/>
</dbReference>
<dbReference type="InterPro" id="IPR001394">
    <property type="entry name" value="Peptidase_C19_UCH"/>
</dbReference>
<gene>
    <name evidence="12" type="ORF">KUTeg_020394</name>
</gene>
<protein>
    <recommendedName>
        <fullName evidence="4">ubiquitinyl hydrolase 1</fullName>
        <ecNumber evidence="4">3.4.19.12</ecNumber>
    </recommendedName>
</protein>
<dbReference type="PANTHER" id="PTHR24006">
    <property type="entry name" value="UBIQUITIN CARBOXYL-TERMINAL HYDROLASE"/>
    <property type="match status" value="1"/>
</dbReference>
<evidence type="ECO:0000256" key="9">
    <source>
        <dbReference type="ARBA" id="ARBA00023242"/>
    </source>
</evidence>
<evidence type="ECO:0000256" key="3">
    <source>
        <dbReference type="ARBA" id="ARBA00009085"/>
    </source>
</evidence>
<dbReference type="InterPro" id="IPR028889">
    <property type="entry name" value="USP"/>
</dbReference>
<evidence type="ECO:0000256" key="1">
    <source>
        <dbReference type="ARBA" id="ARBA00000707"/>
    </source>
</evidence>
<dbReference type="Pfam" id="PF00443">
    <property type="entry name" value="UCH"/>
    <property type="match status" value="1"/>
</dbReference>
<keyword evidence="5" id="KW-0645">Protease</keyword>
<dbReference type="PROSITE" id="PS50235">
    <property type="entry name" value="USP_3"/>
    <property type="match status" value="1"/>
</dbReference>
<sequence>MPPKQTLDKVTWQWAESTDPNNIKLEHVRTAYRLNVKPCKPGSCRRNCKTNPYCLNAIGERSWFTERNDDSWHDIEDPNEQRRADNTYAGLKNLGATCYVNTFLQLWFHNPIIRTAIYKFREQDPPLTEKEIEVWLPSSIGGHLQALFASLEFTKRASVDPDSFITHLGLDAGQQQDAQEFSKLFLCLLEDALSQQDVSVRNVIQQQFRGDYAYVTTCSKCGNSSERLSEFYELDLNIRGHKTLEESILDFLGEEKLDGDNQYMCSHCSSKQNAKRAIQLKNLPPVLNLQLLRFVFDKKSGHKKKLNSFIQFPEVLDMGKILEKSKSKAGNQKSDDKEGTSSNEQCSSSSAEQSSSVYQNGNNIYDLKAVLIHRGPTAYSGHYTAHIKKNDVWYKFNDEEVEKMKGSNLHLGMEDDLQEGSVKQKGSCPKGYYSSRNAYMLVYEVRTNDSNEPNGKQKELSVNASELLPYHVMEYVTGIMRVLNSG</sequence>
<evidence type="ECO:0000256" key="2">
    <source>
        <dbReference type="ARBA" id="ARBA00004123"/>
    </source>
</evidence>
<keyword evidence="6" id="KW-0833">Ubl conjugation pathway</keyword>
<feature type="region of interest" description="Disordered" evidence="10">
    <location>
        <begin position="326"/>
        <end position="355"/>
    </location>
</feature>
<keyword evidence="13" id="KW-1185">Reference proteome</keyword>
<organism evidence="12 13">
    <name type="scientific">Tegillarca granosa</name>
    <name type="common">Malaysian cockle</name>
    <name type="synonym">Anadara granosa</name>
    <dbReference type="NCBI Taxonomy" id="220873"/>
    <lineage>
        <taxon>Eukaryota</taxon>
        <taxon>Metazoa</taxon>
        <taxon>Spiralia</taxon>
        <taxon>Lophotrochozoa</taxon>
        <taxon>Mollusca</taxon>
        <taxon>Bivalvia</taxon>
        <taxon>Autobranchia</taxon>
        <taxon>Pteriomorphia</taxon>
        <taxon>Arcoida</taxon>
        <taxon>Arcoidea</taxon>
        <taxon>Arcidae</taxon>
        <taxon>Tegillarca</taxon>
    </lineage>
</organism>
<dbReference type="EC" id="3.4.19.12" evidence="4"/>
<comment type="caution">
    <text evidence="12">The sequence shown here is derived from an EMBL/GenBank/DDBJ whole genome shotgun (WGS) entry which is preliminary data.</text>
</comment>
<dbReference type="InterPro" id="IPR050164">
    <property type="entry name" value="Peptidase_C19"/>
</dbReference>
<dbReference type="EMBL" id="JARBDR010000918">
    <property type="protein sequence ID" value="KAJ8301407.1"/>
    <property type="molecule type" value="Genomic_DNA"/>
</dbReference>
<evidence type="ECO:0000259" key="11">
    <source>
        <dbReference type="PROSITE" id="PS50235"/>
    </source>
</evidence>
<dbReference type="InterPro" id="IPR018200">
    <property type="entry name" value="USP_CS"/>
</dbReference>
<accession>A0ABQ9ECX1</accession>
<dbReference type="PROSITE" id="PS00973">
    <property type="entry name" value="USP_2"/>
    <property type="match status" value="1"/>
</dbReference>
<evidence type="ECO:0000313" key="13">
    <source>
        <dbReference type="Proteomes" id="UP001217089"/>
    </source>
</evidence>
<evidence type="ECO:0000256" key="6">
    <source>
        <dbReference type="ARBA" id="ARBA00022786"/>
    </source>
</evidence>
<dbReference type="InterPro" id="IPR033841">
    <property type="entry name" value="Pep_USP48"/>
</dbReference>
<feature type="domain" description="USP" evidence="11">
    <location>
        <begin position="89"/>
        <end position="446"/>
    </location>
</feature>
<evidence type="ECO:0000256" key="8">
    <source>
        <dbReference type="ARBA" id="ARBA00022807"/>
    </source>
</evidence>
<keyword evidence="8" id="KW-0788">Thiol protease</keyword>
<comment type="similarity">
    <text evidence="3">Belongs to the peptidase C19 family.</text>
</comment>
<evidence type="ECO:0000256" key="4">
    <source>
        <dbReference type="ARBA" id="ARBA00012759"/>
    </source>
</evidence>
<keyword evidence="9" id="KW-0539">Nucleus</keyword>
<evidence type="ECO:0000256" key="7">
    <source>
        <dbReference type="ARBA" id="ARBA00022801"/>
    </source>
</evidence>
<evidence type="ECO:0000313" key="12">
    <source>
        <dbReference type="EMBL" id="KAJ8301407.1"/>
    </source>
</evidence>
<comment type="catalytic activity">
    <reaction evidence="1">
        <text>Thiol-dependent hydrolysis of ester, thioester, amide, peptide and isopeptide bonds formed by the C-terminal Gly of ubiquitin (a 76-residue protein attached to proteins as an intracellular targeting signal).</text>
        <dbReference type="EC" id="3.4.19.12"/>
    </reaction>
</comment>
<evidence type="ECO:0000256" key="5">
    <source>
        <dbReference type="ARBA" id="ARBA00022670"/>
    </source>
</evidence>
<name>A0ABQ9ECX1_TEGGR</name>
<dbReference type="PANTHER" id="PTHR24006:SF722">
    <property type="entry name" value="UBIQUITIN CARBOXYL-TERMINAL HYDROLASE 48"/>
    <property type="match status" value="1"/>
</dbReference>
<dbReference type="Proteomes" id="UP001217089">
    <property type="component" value="Unassembled WGS sequence"/>
</dbReference>
<dbReference type="SUPFAM" id="SSF54001">
    <property type="entry name" value="Cysteine proteinases"/>
    <property type="match status" value="1"/>
</dbReference>
<evidence type="ECO:0000256" key="10">
    <source>
        <dbReference type="SAM" id="MobiDB-lite"/>
    </source>
</evidence>
<dbReference type="Gene3D" id="3.90.70.10">
    <property type="entry name" value="Cysteine proteinases"/>
    <property type="match status" value="1"/>
</dbReference>
<proteinExistence type="inferred from homology"/>
<keyword evidence="7" id="KW-0378">Hydrolase</keyword>
<reference evidence="12 13" key="1">
    <citation type="submission" date="2022-12" db="EMBL/GenBank/DDBJ databases">
        <title>Chromosome-level genome of Tegillarca granosa.</title>
        <authorList>
            <person name="Kim J."/>
        </authorList>
    </citation>
    <scope>NUCLEOTIDE SEQUENCE [LARGE SCALE GENOMIC DNA]</scope>
    <source>
        <strain evidence="12">Teg-2019</strain>
        <tissue evidence="12">Adductor muscle</tissue>
    </source>
</reference>